<accession>A0A1E1MGI6</accession>
<feature type="compositionally biased region" description="Basic and acidic residues" evidence="1">
    <location>
        <begin position="43"/>
        <end position="61"/>
    </location>
</feature>
<proteinExistence type="predicted"/>
<reference evidence="3" key="1">
    <citation type="submission" date="2016-03" db="EMBL/GenBank/DDBJ databases">
        <authorList>
            <person name="Guldener U."/>
        </authorList>
    </citation>
    <scope>NUCLEOTIDE SEQUENCE [LARGE SCALE GENOMIC DNA]</scope>
</reference>
<keyword evidence="3" id="KW-1185">Reference proteome</keyword>
<evidence type="ECO:0000313" key="2">
    <source>
        <dbReference type="EMBL" id="CZT48201.1"/>
    </source>
</evidence>
<dbReference type="AlphaFoldDB" id="A0A1E1MGI6"/>
<feature type="compositionally biased region" description="Low complexity" evidence="1">
    <location>
        <begin position="88"/>
        <end position="98"/>
    </location>
</feature>
<dbReference type="Proteomes" id="UP000177625">
    <property type="component" value="Unassembled WGS sequence"/>
</dbReference>
<feature type="region of interest" description="Disordered" evidence="1">
    <location>
        <begin position="262"/>
        <end position="281"/>
    </location>
</feature>
<name>A0A1E1MGI6_RHYSE</name>
<protein>
    <submittedName>
        <fullName evidence="2">Uncharacterized protein</fullName>
    </submittedName>
</protein>
<feature type="compositionally biased region" description="Basic residues" evidence="1">
    <location>
        <begin position="77"/>
        <end position="86"/>
    </location>
</feature>
<feature type="region of interest" description="Disordered" evidence="1">
    <location>
        <begin position="15"/>
        <end position="109"/>
    </location>
</feature>
<dbReference type="EMBL" id="FJVC01000323">
    <property type="protein sequence ID" value="CZT48201.1"/>
    <property type="molecule type" value="Genomic_DNA"/>
</dbReference>
<feature type="compositionally biased region" description="Polar residues" evidence="1">
    <location>
        <begin position="31"/>
        <end position="40"/>
    </location>
</feature>
<evidence type="ECO:0000256" key="1">
    <source>
        <dbReference type="SAM" id="MobiDB-lite"/>
    </source>
</evidence>
<gene>
    <name evidence="2" type="ORF">RSE6_08867</name>
</gene>
<evidence type="ECO:0000313" key="3">
    <source>
        <dbReference type="Proteomes" id="UP000177625"/>
    </source>
</evidence>
<sequence>MATFADLPLRLRVSDVPLPSLCASKKRTREASVQDSLQSDSEPDTKRATHEPPGEQTKIEGQETNDPASVLLPKAPLSRKQRRKQLRSVSKQSSTRSSETLPASDAPIITHVSQPAMSFPTAEALKDDGCFVEAATQAIVHLQLLGDDADSKGKDSVGIEGKHAMVLLQLLKEVDARSGKDEKKEAIGSKIVVQVEEINVKNGYKDEVGEIVIGSEDSRGIRAQEAEMRKQSVSTRMSVADTLVEEECLSLWGKFSSSSTDITIRSKRSRSQDEEKDGPVTSKFLKLEDEAASTLVENAEIEHSFVETIRQMLITNNKQQKHTAGSTFNSSPIPKKYLSPPETAIDSSIRNPTTKLQEVLPLPEYGPQPRPLMPRTWIEASTWDMTPPSHGARKTYTNTSQLEHSNSVSSSLSSARHQYTPPQLTTLWAVSRYMDQKRATIDEHAKREGLRWQVMKAVERDLDVQKRRESREWPKNWDREVEKDGRYMRKMVTRVEFLMRGSGEGMVEGGLRIGGVGGVGFVEWNGC</sequence>
<organism evidence="2 3">
    <name type="scientific">Rhynchosporium secalis</name>
    <name type="common">Barley scald fungus</name>
    <dbReference type="NCBI Taxonomy" id="38038"/>
    <lineage>
        <taxon>Eukaryota</taxon>
        <taxon>Fungi</taxon>
        <taxon>Dikarya</taxon>
        <taxon>Ascomycota</taxon>
        <taxon>Pezizomycotina</taxon>
        <taxon>Leotiomycetes</taxon>
        <taxon>Helotiales</taxon>
        <taxon>Ploettnerulaceae</taxon>
        <taxon>Rhynchosporium</taxon>
    </lineage>
</organism>